<name>A0ACA9N2B0_9GLOM</name>
<dbReference type="Proteomes" id="UP000789860">
    <property type="component" value="Unassembled WGS sequence"/>
</dbReference>
<comment type="caution">
    <text evidence="1">The sequence shown here is derived from an EMBL/GenBank/DDBJ whole genome shotgun (WGS) entry which is preliminary data.</text>
</comment>
<keyword evidence="2" id="KW-1185">Reference proteome</keyword>
<evidence type="ECO:0000313" key="1">
    <source>
        <dbReference type="EMBL" id="CAG8619817.1"/>
    </source>
</evidence>
<feature type="non-terminal residue" evidence="1">
    <location>
        <position position="1"/>
    </location>
</feature>
<sequence>FRLFMFVLILLTGKQIIYPSLVSPVFKVFLSLALLRSTSSAESQAIDEWYNNHSTR</sequence>
<dbReference type="EMBL" id="CAJVPM010017407">
    <property type="protein sequence ID" value="CAG8619817.1"/>
    <property type="molecule type" value="Genomic_DNA"/>
</dbReference>
<protein>
    <submittedName>
        <fullName evidence="1">2986_t:CDS:1</fullName>
    </submittedName>
</protein>
<feature type="non-terminal residue" evidence="1">
    <location>
        <position position="56"/>
    </location>
</feature>
<reference evidence="1" key="1">
    <citation type="submission" date="2021-06" db="EMBL/GenBank/DDBJ databases">
        <authorList>
            <person name="Kallberg Y."/>
            <person name="Tangrot J."/>
            <person name="Rosling A."/>
        </authorList>
    </citation>
    <scope>NUCLEOTIDE SEQUENCE</scope>
    <source>
        <strain evidence="1">AU212A</strain>
    </source>
</reference>
<accession>A0ACA9N2B0</accession>
<evidence type="ECO:0000313" key="2">
    <source>
        <dbReference type="Proteomes" id="UP000789860"/>
    </source>
</evidence>
<gene>
    <name evidence="1" type="ORF">SCALOS_LOCUS7612</name>
</gene>
<proteinExistence type="predicted"/>
<organism evidence="1 2">
    <name type="scientific">Scutellospora calospora</name>
    <dbReference type="NCBI Taxonomy" id="85575"/>
    <lineage>
        <taxon>Eukaryota</taxon>
        <taxon>Fungi</taxon>
        <taxon>Fungi incertae sedis</taxon>
        <taxon>Mucoromycota</taxon>
        <taxon>Glomeromycotina</taxon>
        <taxon>Glomeromycetes</taxon>
        <taxon>Diversisporales</taxon>
        <taxon>Gigasporaceae</taxon>
        <taxon>Scutellospora</taxon>
    </lineage>
</organism>